<sequence length="600" mass="65967">MRKFFIALCTALFAFSTLTRAQGWPANYDGVMLQGFYWDSYSDTQWSKLTSQADELSAYFNLIWVPQSGYCNTTHMQMGYLPIWWFNHLSAFGTEAQLRTMIKTFKDKGTGIIEDVVINHRAGNTNWCDFPTETWKGNTMSWTLADICANDDGGNTRNQGYNVTGAADTGDDFGGGRDLDHTSANVQKNIKLYLDFLLNDLGYSGFRYDMVKGYAPRYTGEYNASSHPTYSVGEYWDGNPVPVKNWIEGTRHGNVIQSAAFDFPLKFYINEAFGNGTWNKLTWGSLANDPNYSRYAVTFVDNHDTARPANEGGSRLNANIAAANAYILAMPGTPCVFLSHWKSYKTLIKKLILSRKATGVSNQSTIISASEQGSGFVLNVQGTKGKVLLLLGNTSNVSTSGYQLAVEGDNFKYFVSENIDLSVLKNIKDDASTFVAPAFCKVEKDETCAFFEAPGGWNSTVYCWRWDNTGNYTGGIWPGVACTRVGTATNGNGVWKWSWNKAFTSTAASNTGIIFSNNGTPQTIDMPFTNGGYYDITGLQGVVDAITTSIGSVEAVDGTALTNVYTLDGRLLRRQVKSTNATEGLAKGVYIVGSKKIVVK</sequence>
<proteinExistence type="inferred from homology"/>
<comment type="caution">
    <text evidence="9">The sequence shown here is derived from an EMBL/GenBank/DDBJ whole genome shotgun (WGS) entry which is preliminary data.</text>
</comment>
<dbReference type="Gene3D" id="3.20.20.80">
    <property type="entry name" value="Glycosidases"/>
    <property type="match status" value="1"/>
</dbReference>
<dbReference type="STRING" id="1127699.HMPREF9151_01984"/>
<reference evidence="9 10" key="1">
    <citation type="submission" date="2012-05" db="EMBL/GenBank/DDBJ databases">
        <authorList>
            <person name="Weinstock G."/>
            <person name="Sodergren E."/>
            <person name="Lobos E.A."/>
            <person name="Fulton L."/>
            <person name="Fulton R."/>
            <person name="Courtney L."/>
            <person name="Fronick C."/>
            <person name="O'Laughlin M."/>
            <person name="Godfrey J."/>
            <person name="Wilson R.M."/>
            <person name="Miner T."/>
            <person name="Farmer C."/>
            <person name="Delehaunty K."/>
            <person name="Cordes M."/>
            <person name="Minx P."/>
            <person name="Tomlinson C."/>
            <person name="Chen J."/>
            <person name="Wollam A."/>
            <person name="Pepin K.H."/>
            <person name="Bhonagiri V."/>
            <person name="Zhang X."/>
            <person name="Suruliraj S."/>
            <person name="Warren W."/>
            <person name="Mitreva M."/>
            <person name="Mardis E.R."/>
            <person name="Wilson R.K."/>
        </authorList>
    </citation>
    <scope>NUCLEOTIDE SEQUENCE [LARGE SCALE GENOMIC DNA]</scope>
    <source>
        <strain evidence="9 10">F0055</strain>
    </source>
</reference>
<keyword evidence="10" id="KW-1185">Reference proteome</keyword>
<dbReference type="GO" id="GO:0043169">
    <property type="term" value="F:cation binding"/>
    <property type="evidence" value="ECO:0007669"/>
    <property type="project" value="InterPro"/>
</dbReference>
<dbReference type="HOGENOM" id="CLU_017998_0_0_10"/>
<gene>
    <name evidence="9" type="ORF">HMPREF9151_01984</name>
</gene>
<evidence type="ECO:0000313" key="9">
    <source>
        <dbReference type="EMBL" id="EKX98455.1"/>
    </source>
</evidence>
<dbReference type="Proteomes" id="UP000010433">
    <property type="component" value="Unassembled WGS sequence"/>
</dbReference>
<dbReference type="Gene3D" id="2.60.40.10">
    <property type="entry name" value="Immunoglobulins"/>
    <property type="match status" value="1"/>
</dbReference>
<evidence type="ECO:0000256" key="7">
    <source>
        <dbReference type="SAM" id="SignalP"/>
    </source>
</evidence>
<dbReference type="PATRIC" id="fig|1127699.3.peg.1821"/>
<dbReference type="RefSeq" id="WP_009163289.1">
    <property type="nucleotide sequence ID" value="NZ_KB291010.1"/>
</dbReference>
<protein>
    <recommendedName>
        <fullName evidence="6">Alpha-amylase</fullName>
        <ecNumber evidence="6">3.2.1.1</ecNumber>
    </recommendedName>
</protein>
<keyword evidence="7" id="KW-0732">Signal</keyword>
<accession>L1N506</accession>
<dbReference type="Pfam" id="PF16738">
    <property type="entry name" value="CBM26"/>
    <property type="match status" value="1"/>
</dbReference>
<dbReference type="InterPro" id="IPR006047">
    <property type="entry name" value="GH13_cat_dom"/>
</dbReference>
<evidence type="ECO:0000256" key="1">
    <source>
        <dbReference type="ARBA" id="ARBA00008061"/>
    </source>
</evidence>
<feature type="chain" id="PRO_5003954207" description="Alpha-amylase" evidence="7">
    <location>
        <begin position="22"/>
        <end position="600"/>
    </location>
</feature>
<dbReference type="PRINTS" id="PR00110">
    <property type="entry name" value="ALPHAAMYLASE"/>
</dbReference>
<evidence type="ECO:0000256" key="3">
    <source>
        <dbReference type="ARBA" id="ARBA00023277"/>
    </source>
</evidence>
<feature type="signal peptide" evidence="7">
    <location>
        <begin position="1"/>
        <end position="21"/>
    </location>
</feature>
<dbReference type="OrthoDB" id="9806009at2"/>
<dbReference type="EC" id="3.2.1.1" evidence="6"/>
<dbReference type="PANTHER" id="PTHR43447">
    <property type="entry name" value="ALPHA-AMYLASE"/>
    <property type="match status" value="1"/>
</dbReference>
<comment type="catalytic activity">
    <reaction evidence="6">
        <text>Endohydrolysis of (1-&gt;4)-alpha-D-glucosidic linkages in polysaccharides containing three or more (1-&gt;4)-alpha-linked D-glucose units.</text>
        <dbReference type="EC" id="3.2.1.1"/>
    </reaction>
</comment>
<dbReference type="Pfam" id="PF00128">
    <property type="entry name" value="Alpha-amylase"/>
    <property type="match status" value="1"/>
</dbReference>
<evidence type="ECO:0000313" key="10">
    <source>
        <dbReference type="Proteomes" id="UP000010433"/>
    </source>
</evidence>
<keyword evidence="4 6" id="KW-0326">Glycosidase</keyword>
<dbReference type="GO" id="GO:0004556">
    <property type="term" value="F:alpha-amylase activity"/>
    <property type="evidence" value="ECO:0007669"/>
    <property type="project" value="UniProtKB-UniRule"/>
</dbReference>
<dbReference type="GO" id="GO:0005975">
    <property type="term" value="P:carbohydrate metabolic process"/>
    <property type="evidence" value="ECO:0007669"/>
    <property type="project" value="InterPro"/>
</dbReference>
<dbReference type="InterPro" id="IPR031965">
    <property type="entry name" value="CBM26"/>
</dbReference>
<dbReference type="SMART" id="SM00642">
    <property type="entry name" value="Aamy"/>
    <property type="match status" value="1"/>
</dbReference>
<dbReference type="InterPro" id="IPR013783">
    <property type="entry name" value="Ig-like_fold"/>
</dbReference>
<dbReference type="SUPFAM" id="SSF51445">
    <property type="entry name" value="(Trans)glycosidases"/>
    <property type="match status" value="1"/>
</dbReference>
<dbReference type="CDD" id="cd11314">
    <property type="entry name" value="AmyAc_arch_bac_plant_AmyA"/>
    <property type="match status" value="1"/>
</dbReference>
<evidence type="ECO:0000256" key="6">
    <source>
        <dbReference type="RuleBase" id="RU361134"/>
    </source>
</evidence>
<evidence type="ECO:0000256" key="4">
    <source>
        <dbReference type="ARBA" id="ARBA00023295"/>
    </source>
</evidence>
<keyword evidence="2 6" id="KW-0378">Hydrolase</keyword>
<dbReference type="InterPro" id="IPR006046">
    <property type="entry name" value="Alpha_amylase"/>
</dbReference>
<dbReference type="InterPro" id="IPR017853">
    <property type="entry name" value="GH"/>
</dbReference>
<dbReference type="AlphaFoldDB" id="L1N506"/>
<evidence type="ECO:0000256" key="2">
    <source>
        <dbReference type="ARBA" id="ARBA00022801"/>
    </source>
</evidence>
<organism evidence="9 10">
    <name type="scientific">Hoylesella saccharolytica F0055</name>
    <dbReference type="NCBI Taxonomy" id="1127699"/>
    <lineage>
        <taxon>Bacteria</taxon>
        <taxon>Pseudomonadati</taxon>
        <taxon>Bacteroidota</taxon>
        <taxon>Bacteroidia</taxon>
        <taxon>Bacteroidales</taxon>
        <taxon>Prevotellaceae</taxon>
        <taxon>Hoylesella</taxon>
    </lineage>
</organism>
<comment type="similarity">
    <text evidence="1 5">Belongs to the glycosyl hydrolase 13 family.</text>
</comment>
<keyword evidence="3 6" id="KW-0119">Carbohydrate metabolism</keyword>
<evidence type="ECO:0000259" key="8">
    <source>
        <dbReference type="SMART" id="SM00642"/>
    </source>
</evidence>
<feature type="domain" description="Glycosyl hydrolase family 13 catalytic" evidence="8">
    <location>
        <begin position="30"/>
        <end position="355"/>
    </location>
</feature>
<dbReference type="EMBL" id="AMEP01000113">
    <property type="protein sequence ID" value="EKX98455.1"/>
    <property type="molecule type" value="Genomic_DNA"/>
</dbReference>
<name>L1N506_9BACT</name>
<evidence type="ECO:0000256" key="5">
    <source>
        <dbReference type="RuleBase" id="RU003615"/>
    </source>
</evidence>